<dbReference type="PANTHER" id="PTHR10039:SF17">
    <property type="entry name" value="FUNGAL STAND N-TERMINAL GOODBYE DOMAIN-CONTAINING PROTEIN-RELATED"/>
    <property type="match status" value="1"/>
</dbReference>
<feature type="compositionally biased region" description="Polar residues" evidence="2">
    <location>
        <begin position="641"/>
        <end position="657"/>
    </location>
</feature>
<keyword evidence="6" id="KW-1185">Reference proteome</keyword>
<evidence type="ECO:0000259" key="3">
    <source>
        <dbReference type="Pfam" id="PF17109"/>
    </source>
</evidence>
<dbReference type="Pfam" id="PF17109">
    <property type="entry name" value="Goodbye"/>
    <property type="match status" value="1"/>
</dbReference>
<dbReference type="EMBL" id="JARVKF010000419">
    <property type="protein sequence ID" value="KAK9415041.1"/>
    <property type="molecule type" value="Genomic_DNA"/>
</dbReference>
<dbReference type="Pfam" id="PF24883">
    <property type="entry name" value="NPHP3_N"/>
    <property type="match status" value="1"/>
</dbReference>
<feature type="region of interest" description="Disordered" evidence="2">
    <location>
        <begin position="632"/>
        <end position="657"/>
    </location>
</feature>
<dbReference type="Proteomes" id="UP001408356">
    <property type="component" value="Unassembled WGS sequence"/>
</dbReference>
<reference evidence="5 6" key="1">
    <citation type="journal article" date="2024" name="J. Plant Pathol.">
        <title>Sequence and assembly of the genome of Seiridium unicorne, isolate CBS 538.82, causal agent of cypress canker disease.</title>
        <authorList>
            <person name="Scali E."/>
            <person name="Rocca G.D."/>
            <person name="Danti R."/>
            <person name="Garbelotto M."/>
            <person name="Barberini S."/>
            <person name="Baroncelli R."/>
            <person name="Emiliani G."/>
        </authorList>
    </citation>
    <scope>NUCLEOTIDE SEQUENCE [LARGE SCALE GENOMIC DNA]</scope>
    <source>
        <strain evidence="5 6">BM-138-508</strain>
    </source>
</reference>
<dbReference type="PANTHER" id="PTHR10039">
    <property type="entry name" value="AMELOGENIN"/>
    <property type="match status" value="1"/>
</dbReference>
<evidence type="ECO:0000256" key="2">
    <source>
        <dbReference type="SAM" id="MobiDB-lite"/>
    </source>
</evidence>
<evidence type="ECO:0000256" key="1">
    <source>
        <dbReference type="ARBA" id="ARBA00022737"/>
    </source>
</evidence>
<feature type="domain" description="Fungal STAND N-terminal Goodbye" evidence="3">
    <location>
        <begin position="50"/>
        <end position="156"/>
    </location>
</feature>
<accession>A0ABR2UKQ7</accession>
<feature type="domain" description="Nephrocystin 3-like N-terminal" evidence="4">
    <location>
        <begin position="297"/>
        <end position="469"/>
    </location>
</feature>
<evidence type="ECO:0000313" key="6">
    <source>
        <dbReference type="Proteomes" id="UP001408356"/>
    </source>
</evidence>
<dbReference type="SUPFAM" id="SSF52540">
    <property type="entry name" value="P-loop containing nucleoside triphosphate hydrolases"/>
    <property type="match status" value="1"/>
</dbReference>
<dbReference type="InterPro" id="IPR027417">
    <property type="entry name" value="P-loop_NTPase"/>
</dbReference>
<comment type="caution">
    <text evidence="5">The sequence shown here is derived from an EMBL/GenBank/DDBJ whole genome shotgun (WGS) entry which is preliminary data.</text>
</comment>
<proteinExistence type="predicted"/>
<evidence type="ECO:0000259" key="4">
    <source>
        <dbReference type="Pfam" id="PF24883"/>
    </source>
</evidence>
<evidence type="ECO:0000313" key="5">
    <source>
        <dbReference type="EMBL" id="KAK9415041.1"/>
    </source>
</evidence>
<dbReference type="InterPro" id="IPR031350">
    <property type="entry name" value="Goodbye_dom"/>
</dbReference>
<sequence>MPAVTPITIGAAPPSAVLSPTRAQTAAAAQQKEIQAIWQQIKAQVIELAGGDPNKVPKNISIDGILKYVDTFQRADKKKNEKFGWFKTTVQKTLQLIGNVGGIVAGAVSDVFAPASMCYSALTFVIQAWQDYEGMFENLAELLERCTDFLERLDYYDARMDARLARVAFQNLQLFVEICSQTIRLRKKRFRALVFVEQLFLKDNAIAPLLGMMDKLNRKESLLVNAQTFKLVTDSAGDIKMILENQKDQKKEDDAKKWRKLIAKGLRFPDEALGADEEPLPRWQRSFDSRKNTLVDGTGRWLLNQNESFLDWAKSPNPHSSILVLEGDSGAGKTSLMANALRLLRKLEQAGSTSRAVTAYYFADADKKKSEDGPSNVVETVSRTLLWQIATWYEAMTKSMAQIAEKNVDFENSLDLWQHFFLDNKERFNPDTTFFILIDSSDTDIQALIPLIKKLSQPSDGRKTRILLTASPQTTTDWLHKLRLDEDNIIPISEYNMEDIDLYIESRMDNMPILKDADRMGISEWRKEILKTLRRKCAGDYFKLDTSLSALARVDLIEDINDVLAQADKSRTDHIDSAIRQLNNIRTTKEIQEINEILLWVQSARWWVSVDMMEGVLSVKHQRRTLRRIPSPRSRLRKTDTGLSTVSTSSAPGNASLNPSTTTLRVSLLPFSQKLRDKYRPLFSTENNRIDWGSAEVKDRIPVKDTTSRDLISVSTMGPQVIHEAEISIVRHFLNNVCPGDLYERFEFEQFFDGKIGARNKDFICLEPENADLRIALTCLTFLTEGDLNNNPSLRKYAVWWLLEHLSAVDLSAASMDLKTEIGPPLVKLFTEKHAVDALLWPSDLVTSMKTWRENEGTFLRRARDGWLYSPRGVNEVARWLKDSAVTKSLIEEQDKAFVSAIKAPNANLHKEVLSHAAVVMADHMFRRVEYTVRQFLSAARFLLDYLARVHPERLPSTVRVPFTEYPDIDELEVFEKDEFTIEEVQMIESWASEVLDRSQETPQEASQWEFHGAMTIFQLSKKQNGAAEIYKARAQKAVQLYSHNWHACHFISKQTNVTDKEAIDFLLPAKLTMVKFSQDDRDWLSDHANSALLARIALELGDRMWSLGEDHALAAQTHRESLAYDYVRWSEYVNSLVQYQKLEAWSHIIAFFETVNGCSDTWAPFLDDFVSQFLFNTNVECTEILARAANITRRWDVIETFFTEVIDVARKQKENDMLFFARDGFAKTLESSIDENMQAKVITVQAEALEDLKTYPSDEISLYVIDEMADSLALSYLDMAFRPNLPPAKIASYGPLIESLVPDKDDTSDVWRFATRTCTIIRYHRKCRTSPSVEKEWIRKTVRVIIELLSDDDEENDDMAYWVLARLLTTIEDVENLRITWMLRNRLQYEEYTRWEAWEASQNKILPLTFAATNGSTSLQNGETMDLPQISKRDSSNGIVSSPPAITQSLDEAILGTKNANNPAAPEAPGMPLSRQLSIDTTEGTVRRDLALQGTVPLSAMGDIDTTSAPAKPAWFASCHGCDKEWIILDEPLYTCADCVGGLQFCQECQGRLMKKELHSKKSARCRAEHTRFLIPAWDPSTTGSWPKGSVPLPAPAQDGAKWISMEEWKGTLKKLYVDV</sequence>
<dbReference type="InterPro" id="IPR056884">
    <property type="entry name" value="NPHP3-like_N"/>
</dbReference>
<protein>
    <submittedName>
        <fullName evidence="5">Fungal STAND N-terminal Goodbye domain-containing protein</fullName>
    </submittedName>
</protein>
<organism evidence="5 6">
    <name type="scientific">Seiridium unicorne</name>
    <dbReference type="NCBI Taxonomy" id="138068"/>
    <lineage>
        <taxon>Eukaryota</taxon>
        <taxon>Fungi</taxon>
        <taxon>Dikarya</taxon>
        <taxon>Ascomycota</taxon>
        <taxon>Pezizomycotina</taxon>
        <taxon>Sordariomycetes</taxon>
        <taxon>Xylariomycetidae</taxon>
        <taxon>Amphisphaeriales</taxon>
        <taxon>Sporocadaceae</taxon>
        <taxon>Seiridium</taxon>
    </lineage>
</organism>
<gene>
    <name evidence="5" type="ORF">SUNI508_10646</name>
</gene>
<keyword evidence="1" id="KW-0677">Repeat</keyword>
<name>A0ABR2UKQ7_9PEZI</name>